<keyword evidence="4" id="KW-0238">DNA-binding</keyword>
<dbReference type="InterPro" id="IPR028349">
    <property type="entry name" value="PafC-like"/>
</dbReference>
<sequence>MKIDRLLGIITILLNNEKVTAKILAEKFEVSVRTIYRDIENICMAGIPIVTYQGGGGGISIAEGYKLDKSILTSDELGNIIIGLKSIESISNNSNINLLLNKLSPKHEDIISFSDNIFIDLTSFYKTSLSQKISLIREAANSNYEVVFDYFSTAGVSNRYVEPYFITFKWAAWYVFGYCKSREDFRLFKLNRVNRLKITNRKFSRREVPKERLDIDRYFERDKKTITMLIDPSMEYKIVDTYGVDSYEITDDNRIKFQLIYVNHQYAMDFIRSLGDKVCVLSPQSIIDEIKANALNILNMY</sequence>
<dbReference type="Gene3D" id="1.10.10.10">
    <property type="entry name" value="Winged helix-like DNA-binding domain superfamily/Winged helix DNA-binding domain"/>
    <property type="match status" value="1"/>
</dbReference>
<dbReference type="AlphaFoldDB" id="A0A1G5BN39"/>
<dbReference type="OrthoDB" id="9815009at2"/>
<evidence type="ECO:0000313" key="5">
    <source>
        <dbReference type="Proteomes" id="UP000198636"/>
    </source>
</evidence>
<evidence type="ECO:0000313" key="4">
    <source>
        <dbReference type="EMBL" id="SCX91633.1"/>
    </source>
</evidence>
<dbReference type="Proteomes" id="UP000198636">
    <property type="component" value="Unassembled WGS sequence"/>
</dbReference>
<dbReference type="PIRSF" id="PIRSF016838">
    <property type="entry name" value="PafC"/>
    <property type="match status" value="1"/>
</dbReference>
<evidence type="ECO:0000259" key="3">
    <source>
        <dbReference type="Pfam" id="PF25583"/>
    </source>
</evidence>
<dbReference type="GO" id="GO:0003677">
    <property type="term" value="F:DNA binding"/>
    <property type="evidence" value="ECO:0007669"/>
    <property type="project" value="UniProtKB-KW"/>
</dbReference>
<dbReference type="STRING" id="1120976.SAMN03080606_00472"/>
<dbReference type="SUPFAM" id="SSF46785">
    <property type="entry name" value="Winged helix' DNA-binding domain"/>
    <property type="match status" value="1"/>
</dbReference>
<proteinExistence type="predicted"/>
<gene>
    <name evidence="4" type="ORF">SAMN03080606_00472</name>
</gene>
<dbReference type="InterPro" id="IPR013196">
    <property type="entry name" value="HTH_11"/>
</dbReference>
<dbReference type="PANTHER" id="PTHR34580">
    <property type="match status" value="1"/>
</dbReference>
<dbReference type="PROSITE" id="PS52050">
    <property type="entry name" value="WYL"/>
    <property type="match status" value="1"/>
</dbReference>
<dbReference type="InterPro" id="IPR036390">
    <property type="entry name" value="WH_DNA-bd_sf"/>
</dbReference>
<dbReference type="InterPro" id="IPR026881">
    <property type="entry name" value="WYL_dom"/>
</dbReference>
<protein>
    <submittedName>
        <fullName evidence="4">Predicted DNA-binding transcriptional regulator YafY, contains an HTH and WYL domains</fullName>
    </submittedName>
</protein>
<feature type="domain" description="WCX" evidence="3">
    <location>
        <begin position="225"/>
        <end position="295"/>
    </location>
</feature>
<feature type="domain" description="WYL" evidence="2">
    <location>
        <begin position="133"/>
        <end position="197"/>
    </location>
</feature>
<dbReference type="InterPro" id="IPR036388">
    <property type="entry name" value="WH-like_DNA-bd_sf"/>
</dbReference>
<evidence type="ECO:0000259" key="2">
    <source>
        <dbReference type="Pfam" id="PF13280"/>
    </source>
</evidence>
<organism evidence="4 5">
    <name type="scientific">Alkaliphilus peptidifermentans DSM 18978</name>
    <dbReference type="NCBI Taxonomy" id="1120976"/>
    <lineage>
        <taxon>Bacteria</taxon>
        <taxon>Bacillati</taxon>
        <taxon>Bacillota</taxon>
        <taxon>Clostridia</taxon>
        <taxon>Peptostreptococcales</taxon>
        <taxon>Natronincolaceae</taxon>
        <taxon>Alkaliphilus</taxon>
    </lineage>
</organism>
<reference evidence="4 5" key="1">
    <citation type="submission" date="2016-10" db="EMBL/GenBank/DDBJ databases">
        <authorList>
            <person name="de Groot N.N."/>
        </authorList>
    </citation>
    <scope>NUCLEOTIDE SEQUENCE [LARGE SCALE GENOMIC DNA]</scope>
    <source>
        <strain evidence="4 5">DSM 18978</strain>
    </source>
</reference>
<feature type="domain" description="Helix-turn-helix type 11" evidence="1">
    <location>
        <begin position="5"/>
        <end position="54"/>
    </location>
</feature>
<name>A0A1G5BN39_9FIRM</name>
<dbReference type="Pfam" id="PF25583">
    <property type="entry name" value="WCX"/>
    <property type="match status" value="1"/>
</dbReference>
<accession>A0A1G5BN39</accession>
<evidence type="ECO:0000259" key="1">
    <source>
        <dbReference type="Pfam" id="PF08279"/>
    </source>
</evidence>
<dbReference type="Pfam" id="PF08279">
    <property type="entry name" value="HTH_11"/>
    <property type="match status" value="1"/>
</dbReference>
<keyword evidence="5" id="KW-1185">Reference proteome</keyword>
<dbReference type="EMBL" id="FMUS01000002">
    <property type="protein sequence ID" value="SCX91633.1"/>
    <property type="molecule type" value="Genomic_DNA"/>
</dbReference>
<dbReference type="InterPro" id="IPR057727">
    <property type="entry name" value="WCX_dom"/>
</dbReference>
<dbReference type="RefSeq" id="WP_091539536.1">
    <property type="nucleotide sequence ID" value="NZ_FMUS01000002.1"/>
</dbReference>
<dbReference type="PANTHER" id="PTHR34580:SF1">
    <property type="entry name" value="PROTEIN PAFC"/>
    <property type="match status" value="1"/>
</dbReference>
<dbReference type="Pfam" id="PF13280">
    <property type="entry name" value="WYL"/>
    <property type="match status" value="1"/>
</dbReference>
<dbReference type="InterPro" id="IPR051534">
    <property type="entry name" value="CBASS_pafABC_assoc_protein"/>
</dbReference>